<evidence type="ECO:0000313" key="4">
    <source>
        <dbReference type="Proteomes" id="UP000270678"/>
    </source>
</evidence>
<keyword evidence="1" id="KW-1015">Disulfide bond</keyword>
<dbReference type="GO" id="GO:0016209">
    <property type="term" value="F:antioxidant activity"/>
    <property type="evidence" value="ECO:0007669"/>
    <property type="project" value="InterPro"/>
</dbReference>
<dbReference type="InterPro" id="IPR050553">
    <property type="entry name" value="Thioredoxin_ResA/DsbE_sf"/>
</dbReference>
<dbReference type="PANTHER" id="PTHR42852:SF17">
    <property type="entry name" value="THIOREDOXIN-LIKE PROTEIN HI_1115"/>
    <property type="match status" value="1"/>
</dbReference>
<organism evidence="3 4">
    <name type="scientific">Paenibacillus lutimineralis</name>
    <dbReference type="NCBI Taxonomy" id="2707005"/>
    <lineage>
        <taxon>Bacteria</taxon>
        <taxon>Bacillati</taxon>
        <taxon>Bacillota</taxon>
        <taxon>Bacilli</taxon>
        <taxon>Bacillales</taxon>
        <taxon>Paenibacillaceae</taxon>
        <taxon>Paenibacillus</taxon>
    </lineage>
</organism>
<dbReference type="InterPro" id="IPR000866">
    <property type="entry name" value="AhpC/TSA"/>
</dbReference>
<dbReference type="InterPro" id="IPR013766">
    <property type="entry name" value="Thioredoxin_domain"/>
</dbReference>
<dbReference type="InterPro" id="IPR036249">
    <property type="entry name" value="Thioredoxin-like_sf"/>
</dbReference>
<dbReference type="Proteomes" id="UP000270678">
    <property type="component" value="Chromosome"/>
</dbReference>
<feature type="domain" description="Thioredoxin" evidence="2">
    <location>
        <begin position="36"/>
        <end position="174"/>
    </location>
</feature>
<accession>A0A3S9UWT0</accession>
<dbReference type="PROSITE" id="PS00194">
    <property type="entry name" value="THIOREDOXIN_1"/>
    <property type="match status" value="1"/>
</dbReference>
<sequence length="177" mass="19571">MGKARRPVQIIVLLCIVVLGAYAINSAVLGRGNDKPVVGSKSPAVKLLGLDGKVHTLDEYKGKAIVINFWATWCTYCVNEMPALQQQWEKWRDSGVIVLGINTGEDKMTVTNFTQQLGTDFPILFDTDNEAVRDYGVVPMPTTFFVDKKGKIASIQQGELNLKTLNEQIKQLVQTEG</sequence>
<reference evidence="4" key="1">
    <citation type="submission" date="2018-12" db="EMBL/GenBank/DDBJ databases">
        <title>Complete genome sequence of Paenibacillus sp. MBLB1234.</title>
        <authorList>
            <person name="Nam Y.-D."/>
            <person name="Kang J."/>
            <person name="Chung W.-H."/>
            <person name="Park Y.S."/>
        </authorList>
    </citation>
    <scope>NUCLEOTIDE SEQUENCE [LARGE SCALE GENOMIC DNA]</scope>
    <source>
        <strain evidence="4">MBLB1234</strain>
    </source>
</reference>
<name>A0A3S9UWT0_9BACL</name>
<gene>
    <name evidence="3" type="ORF">EI981_10160</name>
</gene>
<dbReference type="Pfam" id="PF00578">
    <property type="entry name" value="AhpC-TSA"/>
    <property type="match status" value="1"/>
</dbReference>
<evidence type="ECO:0000313" key="3">
    <source>
        <dbReference type="EMBL" id="AZS14788.1"/>
    </source>
</evidence>
<evidence type="ECO:0000259" key="2">
    <source>
        <dbReference type="PROSITE" id="PS51352"/>
    </source>
</evidence>
<dbReference type="EMBL" id="CP034346">
    <property type="protein sequence ID" value="AZS14788.1"/>
    <property type="molecule type" value="Genomic_DNA"/>
</dbReference>
<dbReference type="InterPro" id="IPR017937">
    <property type="entry name" value="Thioredoxin_CS"/>
</dbReference>
<dbReference type="OrthoDB" id="25753at2"/>
<dbReference type="AlphaFoldDB" id="A0A3S9UWT0"/>
<protein>
    <submittedName>
        <fullName evidence="3">Redoxin domain-containing protein</fullName>
    </submittedName>
</protein>
<dbReference type="KEGG" id="plut:EI981_10160"/>
<dbReference type="PROSITE" id="PS51352">
    <property type="entry name" value="THIOREDOXIN_2"/>
    <property type="match status" value="1"/>
</dbReference>
<dbReference type="PANTHER" id="PTHR42852">
    <property type="entry name" value="THIOL:DISULFIDE INTERCHANGE PROTEIN DSBE"/>
    <property type="match status" value="1"/>
</dbReference>
<evidence type="ECO:0000256" key="1">
    <source>
        <dbReference type="ARBA" id="ARBA00023157"/>
    </source>
</evidence>
<dbReference type="CDD" id="cd02966">
    <property type="entry name" value="TlpA_like_family"/>
    <property type="match status" value="1"/>
</dbReference>
<dbReference type="Gene3D" id="3.40.30.10">
    <property type="entry name" value="Glutaredoxin"/>
    <property type="match status" value="1"/>
</dbReference>
<dbReference type="SUPFAM" id="SSF52833">
    <property type="entry name" value="Thioredoxin-like"/>
    <property type="match status" value="1"/>
</dbReference>
<dbReference type="GO" id="GO:0016491">
    <property type="term" value="F:oxidoreductase activity"/>
    <property type="evidence" value="ECO:0007669"/>
    <property type="project" value="InterPro"/>
</dbReference>
<keyword evidence="4" id="KW-1185">Reference proteome</keyword>
<dbReference type="RefSeq" id="WP_126997768.1">
    <property type="nucleotide sequence ID" value="NZ_CP034346.1"/>
</dbReference>
<proteinExistence type="predicted"/>